<dbReference type="EMBL" id="KN831975">
    <property type="protein sequence ID" value="KIO03642.1"/>
    <property type="molecule type" value="Genomic_DNA"/>
</dbReference>
<gene>
    <name evidence="2" type="ORF">M404DRAFT_1001123</name>
</gene>
<dbReference type="InParanoid" id="A0A0C3K271"/>
<proteinExistence type="predicted"/>
<dbReference type="Proteomes" id="UP000054217">
    <property type="component" value="Unassembled WGS sequence"/>
</dbReference>
<accession>A0A0C3K271</accession>
<sequence>MTRPPSASSLGPLSKEPPGYTDKRAHHLLDQLQAIEDAPTCHLWHMDTVDDHSRW</sequence>
<keyword evidence="3" id="KW-1185">Reference proteome</keyword>
<dbReference type="HOGENOM" id="CLU_3033364_0_0_1"/>
<evidence type="ECO:0000313" key="2">
    <source>
        <dbReference type="EMBL" id="KIO03642.1"/>
    </source>
</evidence>
<evidence type="ECO:0000256" key="1">
    <source>
        <dbReference type="SAM" id="MobiDB-lite"/>
    </source>
</evidence>
<feature type="compositionally biased region" description="Polar residues" evidence="1">
    <location>
        <begin position="1"/>
        <end position="11"/>
    </location>
</feature>
<name>A0A0C3K271_PISTI</name>
<protein>
    <submittedName>
        <fullName evidence="2">Uncharacterized protein</fullName>
    </submittedName>
</protein>
<feature type="region of interest" description="Disordered" evidence="1">
    <location>
        <begin position="1"/>
        <end position="22"/>
    </location>
</feature>
<evidence type="ECO:0000313" key="3">
    <source>
        <dbReference type="Proteomes" id="UP000054217"/>
    </source>
</evidence>
<reference evidence="2 3" key="1">
    <citation type="submission" date="2014-04" db="EMBL/GenBank/DDBJ databases">
        <authorList>
            <consortium name="DOE Joint Genome Institute"/>
            <person name="Kuo A."/>
            <person name="Kohler A."/>
            <person name="Costa M.D."/>
            <person name="Nagy L.G."/>
            <person name="Floudas D."/>
            <person name="Copeland A."/>
            <person name="Barry K.W."/>
            <person name="Cichocki N."/>
            <person name="Veneault-Fourrey C."/>
            <person name="LaButti K."/>
            <person name="Lindquist E.A."/>
            <person name="Lipzen A."/>
            <person name="Lundell T."/>
            <person name="Morin E."/>
            <person name="Murat C."/>
            <person name="Sun H."/>
            <person name="Tunlid A."/>
            <person name="Henrissat B."/>
            <person name="Grigoriev I.V."/>
            <person name="Hibbett D.S."/>
            <person name="Martin F."/>
            <person name="Nordberg H.P."/>
            <person name="Cantor M.N."/>
            <person name="Hua S.X."/>
        </authorList>
    </citation>
    <scope>NUCLEOTIDE SEQUENCE [LARGE SCALE GENOMIC DNA]</scope>
    <source>
        <strain evidence="2 3">Marx 270</strain>
    </source>
</reference>
<dbReference type="AlphaFoldDB" id="A0A0C3K271"/>
<reference evidence="3" key="2">
    <citation type="submission" date="2015-01" db="EMBL/GenBank/DDBJ databases">
        <title>Evolutionary Origins and Diversification of the Mycorrhizal Mutualists.</title>
        <authorList>
            <consortium name="DOE Joint Genome Institute"/>
            <consortium name="Mycorrhizal Genomics Consortium"/>
            <person name="Kohler A."/>
            <person name="Kuo A."/>
            <person name="Nagy L.G."/>
            <person name="Floudas D."/>
            <person name="Copeland A."/>
            <person name="Barry K.W."/>
            <person name="Cichocki N."/>
            <person name="Veneault-Fourrey C."/>
            <person name="LaButti K."/>
            <person name="Lindquist E.A."/>
            <person name="Lipzen A."/>
            <person name="Lundell T."/>
            <person name="Morin E."/>
            <person name="Murat C."/>
            <person name="Riley R."/>
            <person name="Ohm R."/>
            <person name="Sun H."/>
            <person name="Tunlid A."/>
            <person name="Henrissat B."/>
            <person name="Grigoriev I.V."/>
            <person name="Hibbett D.S."/>
            <person name="Martin F."/>
        </authorList>
    </citation>
    <scope>NUCLEOTIDE SEQUENCE [LARGE SCALE GENOMIC DNA]</scope>
    <source>
        <strain evidence="3">Marx 270</strain>
    </source>
</reference>
<organism evidence="2 3">
    <name type="scientific">Pisolithus tinctorius Marx 270</name>
    <dbReference type="NCBI Taxonomy" id="870435"/>
    <lineage>
        <taxon>Eukaryota</taxon>
        <taxon>Fungi</taxon>
        <taxon>Dikarya</taxon>
        <taxon>Basidiomycota</taxon>
        <taxon>Agaricomycotina</taxon>
        <taxon>Agaricomycetes</taxon>
        <taxon>Agaricomycetidae</taxon>
        <taxon>Boletales</taxon>
        <taxon>Sclerodermatineae</taxon>
        <taxon>Pisolithaceae</taxon>
        <taxon>Pisolithus</taxon>
    </lineage>
</organism>